<comment type="caution">
    <text evidence="2">The sequence shown here is derived from an EMBL/GenBank/DDBJ whole genome shotgun (WGS) entry which is preliminary data.</text>
</comment>
<organism evidence="2 3">
    <name type="scientific">Staurois parvus</name>
    <dbReference type="NCBI Taxonomy" id="386267"/>
    <lineage>
        <taxon>Eukaryota</taxon>
        <taxon>Metazoa</taxon>
        <taxon>Chordata</taxon>
        <taxon>Craniata</taxon>
        <taxon>Vertebrata</taxon>
        <taxon>Euteleostomi</taxon>
        <taxon>Amphibia</taxon>
        <taxon>Batrachia</taxon>
        <taxon>Anura</taxon>
        <taxon>Neobatrachia</taxon>
        <taxon>Ranoidea</taxon>
        <taxon>Ranidae</taxon>
        <taxon>Staurois</taxon>
    </lineage>
</organism>
<accession>A0ABN9GYQ7</accession>
<dbReference type="Proteomes" id="UP001162483">
    <property type="component" value="Unassembled WGS sequence"/>
</dbReference>
<evidence type="ECO:0000313" key="3">
    <source>
        <dbReference type="Proteomes" id="UP001162483"/>
    </source>
</evidence>
<keyword evidence="3" id="KW-1185">Reference proteome</keyword>
<evidence type="ECO:0000313" key="2">
    <source>
        <dbReference type="EMBL" id="CAI9614274.1"/>
    </source>
</evidence>
<name>A0ABN9GYQ7_9NEOB</name>
<proteinExistence type="predicted"/>
<sequence length="82" mass="8935">MALSAAAESWLLLLYLPLAFSCCRESHTGDRFPHRTHHPPCAPYISPCCPGPLVVDFPILLPTGSCQHTIGSFRMESGGRVL</sequence>
<evidence type="ECO:0000256" key="1">
    <source>
        <dbReference type="SAM" id="SignalP"/>
    </source>
</evidence>
<feature type="chain" id="PRO_5046968538" evidence="1">
    <location>
        <begin position="22"/>
        <end position="82"/>
    </location>
</feature>
<keyword evidence="1" id="KW-0732">Signal</keyword>
<reference evidence="2" key="1">
    <citation type="submission" date="2023-05" db="EMBL/GenBank/DDBJ databases">
        <authorList>
            <person name="Stuckert A."/>
        </authorList>
    </citation>
    <scope>NUCLEOTIDE SEQUENCE</scope>
</reference>
<protein>
    <submittedName>
        <fullName evidence="2">Uncharacterized protein</fullName>
    </submittedName>
</protein>
<feature type="signal peptide" evidence="1">
    <location>
        <begin position="1"/>
        <end position="21"/>
    </location>
</feature>
<dbReference type="EMBL" id="CATNWA010019641">
    <property type="protein sequence ID" value="CAI9614274.1"/>
    <property type="molecule type" value="Genomic_DNA"/>
</dbReference>
<gene>
    <name evidence="2" type="ORF">SPARVUS_LOCUS15025911</name>
</gene>